<reference evidence="2" key="1">
    <citation type="journal article" date="2019" name="Int. J. Syst. Evol. Microbiol.">
        <title>The Global Catalogue of Microorganisms (GCM) 10K type strain sequencing project: providing services to taxonomists for standard genome sequencing and annotation.</title>
        <authorList>
            <consortium name="The Broad Institute Genomics Platform"/>
            <consortium name="The Broad Institute Genome Sequencing Center for Infectious Disease"/>
            <person name="Wu L."/>
            <person name="Ma J."/>
        </authorList>
    </citation>
    <scope>NUCLEOTIDE SEQUENCE [LARGE SCALE GENOMIC DNA]</scope>
    <source>
        <strain evidence="2">JCM 17085</strain>
    </source>
</reference>
<dbReference type="Pfam" id="PF04655">
    <property type="entry name" value="APH_6_hur"/>
    <property type="match status" value="1"/>
</dbReference>
<dbReference type="SUPFAM" id="SSF56112">
    <property type="entry name" value="Protein kinase-like (PK-like)"/>
    <property type="match status" value="1"/>
</dbReference>
<accession>A0ABP7WGS7</accession>
<dbReference type="EMBL" id="BAABCV010000002">
    <property type="protein sequence ID" value="GAA4088495.1"/>
    <property type="molecule type" value="Genomic_DNA"/>
</dbReference>
<evidence type="ECO:0000313" key="1">
    <source>
        <dbReference type="EMBL" id="GAA4088495.1"/>
    </source>
</evidence>
<dbReference type="Gene3D" id="3.90.1200.10">
    <property type="match status" value="1"/>
</dbReference>
<evidence type="ECO:0000313" key="2">
    <source>
        <dbReference type="Proteomes" id="UP001500841"/>
    </source>
</evidence>
<name>A0ABP7WGS7_9SPHI</name>
<organism evidence="1 2">
    <name type="scientific">Mucilaginibacter panaciglaebae</name>
    <dbReference type="NCBI Taxonomy" id="502331"/>
    <lineage>
        <taxon>Bacteria</taxon>
        <taxon>Pseudomonadati</taxon>
        <taxon>Bacteroidota</taxon>
        <taxon>Sphingobacteriia</taxon>
        <taxon>Sphingobacteriales</taxon>
        <taxon>Sphingobacteriaceae</taxon>
        <taxon>Mucilaginibacter</taxon>
    </lineage>
</organism>
<evidence type="ECO:0008006" key="3">
    <source>
        <dbReference type="Google" id="ProtNLM"/>
    </source>
</evidence>
<keyword evidence="2" id="KW-1185">Reference proteome</keyword>
<sequence>MERALSEPSLIKMSQTGQDEKATTILCQAINNLHNFPKVISFDAVPLQVWFRQLAVAASLAGGTFQACYAISQQLLDETGGQTLLHGDIHHGNVLYFDNHGWLAIDPKGLIGDRYFEYANLFYNPWDILIEQERFERRLETVCAVTGLQRGKLLRWIAAWGGLSAAWALQDNISADRTLAIAAMAIQRC</sequence>
<dbReference type="InterPro" id="IPR006748">
    <property type="entry name" value="NH2Glyco/OHUrea_AB-resist_kin"/>
</dbReference>
<dbReference type="InterPro" id="IPR011009">
    <property type="entry name" value="Kinase-like_dom_sf"/>
</dbReference>
<gene>
    <name evidence="1" type="ORF">GCM10022392_07170</name>
</gene>
<comment type="caution">
    <text evidence="1">The sequence shown here is derived from an EMBL/GenBank/DDBJ whole genome shotgun (WGS) entry which is preliminary data.</text>
</comment>
<proteinExistence type="predicted"/>
<dbReference type="Proteomes" id="UP001500841">
    <property type="component" value="Unassembled WGS sequence"/>
</dbReference>
<protein>
    <recommendedName>
        <fullName evidence="3">Streptomycin 6-kinase</fullName>
    </recommendedName>
</protein>